<dbReference type="Proteomes" id="UP000772434">
    <property type="component" value="Unassembled WGS sequence"/>
</dbReference>
<feature type="transmembrane region" description="Helical" evidence="1">
    <location>
        <begin position="134"/>
        <end position="156"/>
    </location>
</feature>
<proteinExistence type="predicted"/>
<protein>
    <submittedName>
        <fullName evidence="2">Uncharacterized protein</fullName>
    </submittedName>
</protein>
<accession>A0A9P5P9H7</accession>
<keyword evidence="1" id="KW-0812">Transmembrane</keyword>
<feature type="transmembrane region" description="Helical" evidence="1">
    <location>
        <begin position="57"/>
        <end position="77"/>
    </location>
</feature>
<comment type="caution">
    <text evidence="2">The sequence shown here is derived from an EMBL/GenBank/DDBJ whole genome shotgun (WGS) entry which is preliminary data.</text>
</comment>
<sequence>MTPAEQEQIFIMGWYCYINVMFSLVATATSGIATLGILIAIDLLPLKSWKEPKAMQLLCCMVIWLFWIGQTILGYIINFGQIKLGMVEANPAFTSPLGLIIIGDIQTSLSQVMILAGDLVVCWRAWVLLPHDRFWRSVLAILMSCNIALNIAYIILNSLGENANVLAGVLEWISNGFSFLVNMAATSLIGWKAWAHYRTFQHWKI</sequence>
<keyword evidence="3" id="KW-1185">Reference proteome</keyword>
<name>A0A9P5P9H7_9AGAR</name>
<reference evidence="2" key="1">
    <citation type="submission" date="2020-11" db="EMBL/GenBank/DDBJ databases">
        <authorList>
            <consortium name="DOE Joint Genome Institute"/>
            <person name="Ahrendt S."/>
            <person name="Riley R."/>
            <person name="Andreopoulos W."/>
            <person name="Labutti K."/>
            <person name="Pangilinan J."/>
            <person name="Ruiz-Duenas F.J."/>
            <person name="Barrasa J.M."/>
            <person name="Sanchez-Garcia M."/>
            <person name="Camarero S."/>
            <person name="Miyauchi S."/>
            <person name="Serrano A."/>
            <person name="Linde D."/>
            <person name="Babiker R."/>
            <person name="Drula E."/>
            <person name="Ayuso-Fernandez I."/>
            <person name="Pacheco R."/>
            <person name="Padilla G."/>
            <person name="Ferreira P."/>
            <person name="Barriuso J."/>
            <person name="Kellner H."/>
            <person name="Castanera R."/>
            <person name="Alfaro M."/>
            <person name="Ramirez L."/>
            <person name="Pisabarro A.G."/>
            <person name="Kuo A."/>
            <person name="Tritt A."/>
            <person name="Lipzen A."/>
            <person name="He G."/>
            <person name="Yan M."/>
            <person name="Ng V."/>
            <person name="Cullen D."/>
            <person name="Martin F."/>
            <person name="Rosso M.-N."/>
            <person name="Henrissat B."/>
            <person name="Hibbett D."/>
            <person name="Martinez A.T."/>
            <person name="Grigoriev I.V."/>
        </authorList>
    </citation>
    <scope>NUCLEOTIDE SEQUENCE</scope>
    <source>
        <strain evidence="2">AH 40177</strain>
    </source>
</reference>
<keyword evidence="1" id="KW-0472">Membrane</keyword>
<feature type="transmembrane region" description="Helical" evidence="1">
    <location>
        <begin position="20"/>
        <end position="45"/>
    </location>
</feature>
<dbReference type="AlphaFoldDB" id="A0A9P5P9H7"/>
<dbReference type="EMBL" id="JADNRY010000357">
    <property type="protein sequence ID" value="KAF9058707.1"/>
    <property type="molecule type" value="Genomic_DNA"/>
</dbReference>
<evidence type="ECO:0000313" key="2">
    <source>
        <dbReference type="EMBL" id="KAF9058707.1"/>
    </source>
</evidence>
<organism evidence="2 3">
    <name type="scientific">Rhodocollybia butyracea</name>
    <dbReference type="NCBI Taxonomy" id="206335"/>
    <lineage>
        <taxon>Eukaryota</taxon>
        <taxon>Fungi</taxon>
        <taxon>Dikarya</taxon>
        <taxon>Basidiomycota</taxon>
        <taxon>Agaricomycotina</taxon>
        <taxon>Agaricomycetes</taxon>
        <taxon>Agaricomycetidae</taxon>
        <taxon>Agaricales</taxon>
        <taxon>Marasmiineae</taxon>
        <taxon>Omphalotaceae</taxon>
        <taxon>Rhodocollybia</taxon>
    </lineage>
</organism>
<evidence type="ECO:0000256" key="1">
    <source>
        <dbReference type="SAM" id="Phobius"/>
    </source>
</evidence>
<evidence type="ECO:0000313" key="3">
    <source>
        <dbReference type="Proteomes" id="UP000772434"/>
    </source>
</evidence>
<feature type="transmembrane region" description="Helical" evidence="1">
    <location>
        <begin position="176"/>
        <end position="195"/>
    </location>
</feature>
<keyword evidence="1" id="KW-1133">Transmembrane helix</keyword>
<gene>
    <name evidence="2" type="ORF">BDP27DRAFT_1408107</name>
</gene>